<dbReference type="AlphaFoldDB" id="A0A6J4NU37"/>
<feature type="non-terminal residue" evidence="1">
    <location>
        <position position="1"/>
    </location>
</feature>
<sequence>CSGSSPKPSASRLMPRCPEVCRRVARRLRPSPRPPGGRAWG</sequence>
<dbReference type="EMBL" id="CADCUU010000071">
    <property type="protein sequence ID" value="CAA9391759.1"/>
    <property type="molecule type" value="Genomic_DNA"/>
</dbReference>
<feature type="non-terminal residue" evidence="1">
    <location>
        <position position="41"/>
    </location>
</feature>
<accession>A0A6J4NU37</accession>
<organism evidence="1">
    <name type="scientific">uncultured Rubellimicrobium sp</name>
    <dbReference type="NCBI Taxonomy" id="543078"/>
    <lineage>
        <taxon>Bacteria</taxon>
        <taxon>Pseudomonadati</taxon>
        <taxon>Pseudomonadota</taxon>
        <taxon>Alphaproteobacteria</taxon>
        <taxon>Rhodobacterales</taxon>
        <taxon>Roseobacteraceae</taxon>
        <taxon>Rubellimicrobium</taxon>
        <taxon>environmental samples</taxon>
    </lineage>
</organism>
<reference evidence="1" key="1">
    <citation type="submission" date="2020-02" db="EMBL/GenBank/DDBJ databases">
        <authorList>
            <person name="Meier V. D."/>
        </authorList>
    </citation>
    <scope>NUCLEOTIDE SEQUENCE</scope>
    <source>
        <strain evidence="1">AVDCRST_MAG15</strain>
    </source>
</reference>
<evidence type="ECO:0000313" key="1">
    <source>
        <dbReference type="EMBL" id="CAA9391759.1"/>
    </source>
</evidence>
<gene>
    <name evidence="1" type="ORF">AVDCRST_MAG15-484</name>
</gene>
<protein>
    <submittedName>
        <fullName evidence="1">Uncharacterized protein</fullName>
    </submittedName>
</protein>
<proteinExistence type="predicted"/>
<name>A0A6J4NU37_9RHOB</name>